<organism evidence="4 5">
    <name type="scientific">Exophiala xenobiotica</name>
    <dbReference type="NCBI Taxonomy" id="348802"/>
    <lineage>
        <taxon>Eukaryota</taxon>
        <taxon>Fungi</taxon>
        <taxon>Dikarya</taxon>
        <taxon>Ascomycota</taxon>
        <taxon>Pezizomycotina</taxon>
        <taxon>Eurotiomycetes</taxon>
        <taxon>Chaetothyriomycetidae</taxon>
        <taxon>Chaetothyriales</taxon>
        <taxon>Herpotrichiellaceae</taxon>
        <taxon>Exophiala</taxon>
    </lineage>
</organism>
<dbReference type="CDD" id="cd12148">
    <property type="entry name" value="fungal_TF_MHR"/>
    <property type="match status" value="1"/>
</dbReference>
<proteinExistence type="inferred from homology"/>
<dbReference type="InterPro" id="IPR036291">
    <property type="entry name" value="NAD(P)-bd_dom_sf"/>
</dbReference>
<accession>A0A0D2BUX0</accession>
<dbReference type="HOGENOM" id="CLU_362477_0_0_1"/>
<evidence type="ECO:0000313" key="4">
    <source>
        <dbReference type="EMBL" id="KIW56286.1"/>
    </source>
</evidence>
<dbReference type="InterPro" id="IPR051468">
    <property type="entry name" value="Fungal_SecMetab_SDRs"/>
</dbReference>
<dbReference type="PANTHER" id="PTHR43544:SF32">
    <property type="entry name" value="CHAIN DEHYDROGENASE, PUTATIVE (AFU_ORTHOLOGUE AFUA_5G01530)-RELATED"/>
    <property type="match status" value="1"/>
</dbReference>
<feature type="domain" description="Xylanolytic transcriptional activator regulatory" evidence="3">
    <location>
        <begin position="268"/>
        <end position="439"/>
    </location>
</feature>
<evidence type="ECO:0000256" key="2">
    <source>
        <dbReference type="ARBA" id="ARBA00023242"/>
    </source>
</evidence>
<reference evidence="4 5" key="1">
    <citation type="submission" date="2015-01" db="EMBL/GenBank/DDBJ databases">
        <title>The Genome Sequence of Exophiala xenobiotica CBS118157.</title>
        <authorList>
            <consortium name="The Broad Institute Genomics Platform"/>
            <person name="Cuomo C."/>
            <person name="de Hoog S."/>
            <person name="Gorbushina A."/>
            <person name="Stielow B."/>
            <person name="Teixiera M."/>
            <person name="Abouelleil A."/>
            <person name="Chapman S.B."/>
            <person name="Priest M."/>
            <person name="Young S.K."/>
            <person name="Wortman J."/>
            <person name="Nusbaum C."/>
            <person name="Birren B."/>
        </authorList>
    </citation>
    <scope>NUCLEOTIDE SEQUENCE [LARGE SCALE GENOMIC DNA]</scope>
    <source>
        <strain evidence="4 5">CBS 118157</strain>
    </source>
</reference>
<name>A0A0D2BUX0_9EURO</name>
<evidence type="ECO:0000313" key="5">
    <source>
        <dbReference type="Proteomes" id="UP000054342"/>
    </source>
</evidence>
<dbReference type="GO" id="GO:0008270">
    <property type="term" value="F:zinc ion binding"/>
    <property type="evidence" value="ECO:0007669"/>
    <property type="project" value="InterPro"/>
</dbReference>
<dbReference type="InterPro" id="IPR002347">
    <property type="entry name" value="SDR_fam"/>
</dbReference>
<dbReference type="PRINTS" id="PR00081">
    <property type="entry name" value="GDHRDH"/>
</dbReference>
<comment type="similarity">
    <text evidence="1">Belongs to the short-chain dehydrogenases/reductases (SDR) family.</text>
</comment>
<dbReference type="GO" id="GO:0016491">
    <property type="term" value="F:oxidoreductase activity"/>
    <property type="evidence" value="ECO:0007669"/>
    <property type="project" value="TreeGrafter"/>
</dbReference>
<protein>
    <recommendedName>
        <fullName evidence="3">Xylanolytic transcriptional activator regulatory domain-containing protein</fullName>
    </recommendedName>
</protein>
<dbReference type="GO" id="GO:0003677">
    <property type="term" value="F:DNA binding"/>
    <property type="evidence" value="ECO:0007669"/>
    <property type="project" value="InterPro"/>
</dbReference>
<dbReference type="OrthoDB" id="1933717at2759"/>
<dbReference type="GO" id="GO:0005737">
    <property type="term" value="C:cytoplasm"/>
    <property type="evidence" value="ECO:0007669"/>
    <property type="project" value="TreeGrafter"/>
</dbReference>
<dbReference type="GO" id="GO:0006351">
    <property type="term" value="P:DNA-templated transcription"/>
    <property type="evidence" value="ECO:0007669"/>
    <property type="project" value="InterPro"/>
</dbReference>
<evidence type="ECO:0000256" key="1">
    <source>
        <dbReference type="ARBA" id="ARBA00006484"/>
    </source>
</evidence>
<dbReference type="PANTHER" id="PTHR43544">
    <property type="entry name" value="SHORT-CHAIN DEHYDROGENASE/REDUCTASE"/>
    <property type="match status" value="1"/>
</dbReference>
<dbReference type="GO" id="GO:0019748">
    <property type="term" value="P:secondary metabolic process"/>
    <property type="evidence" value="ECO:0007669"/>
    <property type="project" value="TreeGrafter"/>
</dbReference>
<keyword evidence="5" id="KW-1185">Reference proteome</keyword>
<evidence type="ECO:0000259" key="3">
    <source>
        <dbReference type="Pfam" id="PF04082"/>
    </source>
</evidence>
<dbReference type="Gene3D" id="3.40.50.720">
    <property type="entry name" value="NAD(P)-binding Rossmann-like Domain"/>
    <property type="match status" value="1"/>
</dbReference>
<dbReference type="InterPro" id="IPR007219">
    <property type="entry name" value="XnlR_reg_dom"/>
</dbReference>
<dbReference type="AlphaFoldDB" id="A0A0D2BUX0"/>
<dbReference type="RefSeq" id="XP_013316870.1">
    <property type="nucleotide sequence ID" value="XM_013461416.1"/>
</dbReference>
<dbReference type="EMBL" id="KN847319">
    <property type="protein sequence ID" value="KIW56286.1"/>
    <property type="molecule type" value="Genomic_DNA"/>
</dbReference>
<dbReference type="Proteomes" id="UP000054342">
    <property type="component" value="Unassembled WGS sequence"/>
</dbReference>
<dbReference type="Pfam" id="PF00106">
    <property type="entry name" value="adh_short"/>
    <property type="match status" value="1"/>
</dbReference>
<dbReference type="Pfam" id="PF04082">
    <property type="entry name" value="Fungal_trans"/>
    <property type="match status" value="1"/>
</dbReference>
<dbReference type="CDD" id="cd05325">
    <property type="entry name" value="carb_red_sniffer_like_SDR_c"/>
    <property type="match status" value="1"/>
</dbReference>
<dbReference type="GeneID" id="25326864"/>
<dbReference type="SUPFAM" id="SSF51735">
    <property type="entry name" value="NAD(P)-binding Rossmann-fold domains"/>
    <property type="match status" value="1"/>
</dbReference>
<keyword evidence="2" id="KW-0539">Nucleus</keyword>
<gene>
    <name evidence="4" type="ORF">PV05_04956</name>
</gene>
<sequence length="771" mass="84919">MAPKKIILITGANSGIGFDTAYALASASPDNHIIMACRSMDKGAKALESIQARDPKALGTFSLLELDITNDASLTAAVEKVTAEFGVLDVLINNAGIVITAPKGRRSELVDTFNTNAASPLVLTEHLLPLLKKSQDPRIINVSSELGSISERSDESGGYYRLPAEAYRMSKAAMNMATACMYAMYKGWGCKVWSYCPGFVVTNLTGEEARQKRIEMGAESAETSAEGLREIVEGKRDGEVEPSITTSQEEARLDGDLLPGSGEVLALLKAYFEHIYVIPSFAFLHRRSVIQRYLEGPLETCLVLATCAVTAQHLRLQPYSPTMASRWAKEAEEHLMARIDSLSVPRLQALVLVVRYVINVGQFSKAFMVSALAARSASALRLNHERPNLHFSAQETRRRLMWSCFMLDGHFSVGLRDYEICHADAIYIQLPYSETAFEDGFAVKTAPLRATSTESTESLDLYAAAVRLEPFEGDPTGLLRSIRSFESELQHVYQSLAESNQNSPLMFSQTEEPHAVAIVYLLAEFSQQCTAQTIDSDTAICAYQSSRIILFTAGTNCTAQRIDKTDAIQKARFCQSVMERYFAGSLITDPLVKEIDALISQYTSDWTGTAPTPHLQAGEDASEDSAAAFGHATRRQQLAIHSLVRRANFVDEDDHVAASPSSLFSNVEFQLVAMPQIQSNLQAPSALQVIQDEMPAVGLWQGTGVPTSNQQPRDLQSGLTAHDAPVEAKWTDPQNCEEWRDEMQFVRNPWMGFSESLESYGLTLSLDDDYF</sequence>